<dbReference type="AlphaFoldDB" id="X1NE38"/>
<protein>
    <recommendedName>
        <fullName evidence="2">SsuA/THI5-like domain-containing protein</fullName>
    </recommendedName>
</protein>
<organism evidence="1">
    <name type="scientific">marine sediment metagenome</name>
    <dbReference type="NCBI Taxonomy" id="412755"/>
    <lineage>
        <taxon>unclassified sequences</taxon>
        <taxon>metagenomes</taxon>
        <taxon>ecological metagenomes</taxon>
    </lineage>
</organism>
<name>X1NE38_9ZZZZ</name>
<dbReference type="Pfam" id="PF12974">
    <property type="entry name" value="Phosphonate-bd"/>
    <property type="match status" value="1"/>
</dbReference>
<feature type="non-terminal residue" evidence="1">
    <location>
        <position position="206"/>
    </location>
</feature>
<sequence length="206" mass="22945">MNFILANSSFYVCLEHDLGASRIVTLKNLRLGEAYTVFGGVIFRRSDRTDIKNFHDLKGKSFMAAERTSFGGWQMAWRELKEKGIDPHNDFASLSFGGTHDAVVYAVRDGTVDAGTVRTDALERMAKEGDIRLEDFHVFHRSGSEVHDLPFPHSTRVYPEWPMAKAEHTPDELAEKVAAALLKMSPDSPAATAAICAGWTIPLNYQ</sequence>
<proteinExistence type="predicted"/>
<dbReference type="Gene3D" id="3.40.190.10">
    <property type="entry name" value="Periplasmic binding protein-like II"/>
    <property type="match status" value="1"/>
</dbReference>
<accession>X1NE38</accession>
<reference evidence="1" key="1">
    <citation type="journal article" date="2014" name="Front. Microbiol.">
        <title>High frequency of phylogenetically diverse reductive dehalogenase-homologous genes in deep subseafloor sedimentary metagenomes.</title>
        <authorList>
            <person name="Kawai M."/>
            <person name="Futagami T."/>
            <person name="Toyoda A."/>
            <person name="Takaki Y."/>
            <person name="Nishi S."/>
            <person name="Hori S."/>
            <person name="Arai W."/>
            <person name="Tsubouchi T."/>
            <person name="Morono Y."/>
            <person name="Uchiyama I."/>
            <person name="Ito T."/>
            <person name="Fujiyama A."/>
            <person name="Inagaki F."/>
            <person name="Takami H."/>
        </authorList>
    </citation>
    <scope>NUCLEOTIDE SEQUENCE</scope>
    <source>
        <strain evidence="1">Expedition CK06-06</strain>
    </source>
</reference>
<evidence type="ECO:0000313" key="1">
    <source>
        <dbReference type="EMBL" id="GAI25050.1"/>
    </source>
</evidence>
<gene>
    <name evidence="1" type="ORF">S06H3_37630</name>
</gene>
<dbReference type="PANTHER" id="PTHR35841">
    <property type="entry name" value="PHOSPHONATES-BINDING PERIPLASMIC PROTEIN"/>
    <property type="match status" value="1"/>
</dbReference>
<dbReference type="EMBL" id="BARV01022882">
    <property type="protein sequence ID" value="GAI25050.1"/>
    <property type="molecule type" value="Genomic_DNA"/>
</dbReference>
<dbReference type="PANTHER" id="PTHR35841:SF1">
    <property type="entry name" value="PHOSPHONATES-BINDING PERIPLASMIC PROTEIN"/>
    <property type="match status" value="1"/>
</dbReference>
<evidence type="ECO:0008006" key="2">
    <source>
        <dbReference type="Google" id="ProtNLM"/>
    </source>
</evidence>
<dbReference type="SUPFAM" id="SSF53850">
    <property type="entry name" value="Periplasmic binding protein-like II"/>
    <property type="match status" value="1"/>
</dbReference>
<comment type="caution">
    <text evidence="1">The sequence shown here is derived from an EMBL/GenBank/DDBJ whole genome shotgun (WGS) entry which is preliminary data.</text>
</comment>